<dbReference type="PRINTS" id="PR00073">
    <property type="entry name" value="COPRGNOXDASE"/>
</dbReference>
<sequence length="298" mass="33247">MMTDTETAGFTGRKAQASAWFRALQEEIIGRFEAIEDAAVPPLYRGEAGRFDLKAWRRGDGSEDLGGGRMGLMRGKVFEKVGVHFSEVHGTFSEAFAAQIPGADKSGGRFWASGISLIAHPLNPRVPAAHMNTRMLVTSEAWFGGGGDLTPLLAYQRDQDFVDTVDFHAAMKAACDTHPGADYAHMKEHCETYFHLPHRSEPRGTGGIFYDRFNTGDWEADFAFTQEVGRKFADIYPGLVRRRMIEPWSEAEREAQLIQRGRYVEYNLLYDRGTTFGLKTGGNIESILSSMPPVVKWP</sequence>
<dbReference type="Proteomes" id="UP000025061">
    <property type="component" value="Unassembled WGS sequence"/>
</dbReference>
<comment type="subunit">
    <text evidence="3">Homodimer.</text>
</comment>
<evidence type="ECO:0000256" key="2">
    <source>
        <dbReference type="ARBA" id="ARBA00010644"/>
    </source>
</evidence>
<comment type="pathway">
    <text evidence="1">Porphyrin-containing compound metabolism; protoporphyrin-IX biosynthesis; protoporphyrinogen-IX from coproporphyrinogen-III (O2 route): step 1/1.</text>
</comment>
<proteinExistence type="inferred from homology"/>
<keyword evidence="9" id="KW-1185">Reference proteome</keyword>
<protein>
    <recommendedName>
        <fullName evidence="4">coproporphyrinogen oxidase</fullName>
        <ecNumber evidence="4">1.3.3.3</ecNumber>
    </recommendedName>
</protein>
<dbReference type="EMBL" id="ARYI01000003">
    <property type="protein sequence ID" value="KCZ95512.1"/>
    <property type="molecule type" value="Genomic_DNA"/>
</dbReference>
<dbReference type="NCBIfam" id="NF003727">
    <property type="entry name" value="PRK05330.1"/>
    <property type="match status" value="1"/>
</dbReference>
<evidence type="ECO:0000313" key="9">
    <source>
        <dbReference type="Proteomes" id="UP000025061"/>
    </source>
</evidence>
<evidence type="ECO:0000256" key="4">
    <source>
        <dbReference type="ARBA" id="ARBA00012869"/>
    </source>
</evidence>
<accession>A0A059FY27</accession>
<dbReference type="GO" id="GO:0005737">
    <property type="term" value="C:cytoplasm"/>
    <property type="evidence" value="ECO:0007669"/>
    <property type="project" value="TreeGrafter"/>
</dbReference>
<organism evidence="8 9">
    <name type="scientific">Hyphomonas hirschiana VP5</name>
    <dbReference type="NCBI Taxonomy" id="1280951"/>
    <lineage>
        <taxon>Bacteria</taxon>
        <taxon>Pseudomonadati</taxon>
        <taxon>Pseudomonadota</taxon>
        <taxon>Alphaproteobacteria</taxon>
        <taxon>Hyphomonadales</taxon>
        <taxon>Hyphomonadaceae</taxon>
        <taxon>Hyphomonas</taxon>
    </lineage>
</organism>
<dbReference type="Pfam" id="PF01218">
    <property type="entry name" value="Coprogen_oxidas"/>
    <property type="match status" value="1"/>
</dbReference>
<dbReference type="PIRSF" id="PIRSF000166">
    <property type="entry name" value="Coproporphyri_ox"/>
    <property type="match status" value="1"/>
</dbReference>
<dbReference type="InterPro" id="IPR036406">
    <property type="entry name" value="Coprogen_oxidase_aer_sf"/>
</dbReference>
<keyword evidence="6" id="KW-0350">Heme biosynthesis</keyword>
<dbReference type="SUPFAM" id="SSF102886">
    <property type="entry name" value="Coproporphyrinogen III oxidase"/>
    <property type="match status" value="1"/>
</dbReference>
<evidence type="ECO:0000256" key="7">
    <source>
        <dbReference type="ARBA" id="ARBA00023244"/>
    </source>
</evidence>
<dbReference type="AlphaFoldDB" id="A0A059FY27"/>
<evidence type="ECO:0000256" key="5">
    <source>
        <dbReference type="ARBA" id="ARBA00023002"/>
    </source>
</evidence>
<evidence type="ECO:0000313" key="8">
    <source>
        <dbReference type="EMBL" id="KCZ95512.1"/>
    </source>
</evidence>
<evidence type="ECO:0000256" key="6">
    <source>
        <dbReference type="ARBA" id="ARBA00023133"/>
    </source>
</evidence>
<dbReference type="GO" id="GO:0006782">
    <property type="term" value="P:protoporphyrinogen IX biosynthetic process"/>
    <property type="evidence" value="ECO:0007669"/>
    <property type="project" value="TreeGrafter"/>
</dbReference>
<dbReference type="EC" id="1.3.3.3" evidence="4"/>
<dbReference type="PATRIC" id="fig|1280951.3.peg.1038"/>
<evidence type="ECO:0000256" key="3">
    <source>
        <dbReference type="ARBA" id="ARBA00011738"/>
    </source>
</evidence>
<evidence type="ECO:0000256" key="1">
    <source>
        <dbReference type="ARBA" id="ARBA00005168"/>
    </source>
</evidence>
<comment type="similarity">
    <text evidence="2">Belongs to the aerobic coproporphyrinogen-III oxidase family.</text>
</comment>
<comment type="caution">
    <text evidence="8">The sequence shown here is derived from an EMBL/GenBank/DDBJ whole genome shotgun (WGS) entry which is preliminary data.</text>
</comment>
<dbReference type="PANTHER" id="PTHR10755">
    <property type="entry name" value="COPROPORPHYRINOGEN III OXIDASE, MITOCHONDRIAL"/>
    <property type="match status" value="1"/>
</dbReference>
<keyword evidence="7" id="KW-0627">Porphyrin biosynthesis</keyword>
<keyword evidence="5 8" id="KW-0560">Oxidoreductase</keyword>
<name>A0A059FY27_9PROT</name>
<dbReference type="InterPro" id="IPR001260">
    <property type="entry name" value="Coprogen_oxidase_aer"/>
</dbReference>
<dbReference type="Gene3D" id="3.40.1500.10">
    <property type="entry name" value="Coproporphyrinogen III oxidase, aerobic"/>
    <property type="match status" value="1"/>
</dbReference>
<dbReference type="GO" id="GO:0004109">
    <property type="term" value="F:coproporphyrinogen oxidase activity"/>
    <property type="evidence" value="ECO:0007669"/>
    <property type="project" value="UniProtKB-EC"/>
</dbReference>
<reference evidence="8 9" key="1">
    <citation type="submission" date="2013-04" db="EMBL/GenBank/DDBJ databases">
        <title>Hyphomonas hirschiana VP5 Genome Sequencing.</title>
        <authorList>
            <person name="Lai Q."/>
            <person name="Shao Z."/>
        </authorList>
    </citation>
    <scope>NUCLEOTIDE SEQUENCE [LARGE SCALE GENOMIC DNA]</scope>
    <source>
        <strain evidence="8 9">VP5</strain>
    </source>
</reference>
<gene>
    <name evidence="8" type="ORF">HHI_05130</name>
</gene>
<dbReference type="PANTHER" id="PTHR10755:SF0">
    <property type="entry name" value="OXYGEN-DEPENDENT COPROPORPHYRINOGEN-III OXIDASE, MITOCHONDRIAL"/>
    <property type="match status" value="1"/>
</dbReference>